<dbReference type="SMART" id="SM00220">
    <property type="entry name" value="S_TKc"/>
    <property type="match status" value="1"/>
</dbReference>
<dbReference type="EMBL" id="BOMH01000037">
    <property type="protein sequence ID" value="GID67085.1"/>
    <property type="molecule type" value="Genomic_DNA"/>
</dbReference>
<comment type="caution">
    <text evidence="12">The sequence shown here is derived from an EMBL/GenBank/DDBJ whole genome shotgun (WGS) entry which is preliminary data.</text>
</comment>
<evidence type="ECO:0000256" key="10">
    <source>
        <dbReference type="SAM" id="Phobius"/>
    </source>
</evidence>
<evidence type="ECO:0000259" key="11">
    <source>
        <dbReference type="PROSITE" id="PS50011"/>
    </source>
</evidence>
<dbReference type="RefSeq" id="WP_203744428.1">
    <property type="nucleotide sequence ID" value="NZ_BAAAUC010000004.1"/>
</dbReference>
<proteinExistence type="predicted"/>
<dbReference type="InterPro" id="IPR000719">
    <property type="entry name" value="Prot_kinase_dom"/>
</dbReference>
<organism evidence="12 13">
    <name type="scientific">Actinoplanes cyaneus</name>
    <dbReference type="NCBI Taxonomy" id="52696"/>
    <lineage>
        <taxon>Bacteria</taxon>
        <taxon>Bacillati</taxon>
        <taxon>Actinomycetota</taxon>
        <taxon>Actinomycetes</taxon>
        <taxon>Micromonosporales</taxon>
        <taxon>Micromonosporaceae</taxon>
        <taxon>Actinoplanes</taxon>
    </lineage>
</organism>
<dbReference type="PANTHER" id="PTHR24363:SF0">
    <property type="entry name" value="SERINE_THREONINE KINASE LIKE DOMAIN CONTAINING 1"/>
    <property type="match status" value="1"/>
</dbReference>
<dbReference type="Pfam" id="PF00069">
    <property type="entry name" value="Pkinase"/>
    <property type="match status" value="1"/>
</dbReference>
<feature type="region of interest" description="Disordered" evidence="9">
    <location>
        <begin position="840"/>
        <end position="862"/>
    </location>
</feature>
<dbReference type="PROSITE" id="PS50011">
    <property type="entry name" value="PROTEIN_KINASE_DOM"/>
    <property type="match status" value="1"/>
</dbReference>
<evidence type="ECO:0000256" key="4">
    <source>
        <dbReference type="ARBA" id="ARBA00022741"/>
    </source>
</evidence>
<keyword evidence="13" id="KW-1185">Reference proteome</keyword>
<dbReference type="Proteomes" id="UP000619479">
    <property type="component" value="Unassembled WGS sequence"/>
</dbReference>
<dbReference type="SUPFAM" id="SSF56112">
    <property type="entry name" value="Protein kinase-like (PK-like)"/>
    <property type="match status" value="1"/>
</dbReference>
<accession>A0A919M2B9</accession>
<feature type="transmembrane region" description="Helical" evidence="10">
    <location>
        <begin position="579"/>
        <end position="602"/>
    </location>
</feature>
<dbReference type="Gene3D" id="1.10.510.10">
    <property type="entry name" value="Transferase(Phosphotransferase) domain 1"/>
    <property type="match status" value="1"/>
</dbReference>
<feature type="transmembrane region" description="Helical" evidence="10">
    <location>
        <begin position="705"/>
        <end position="723"/>
    </location>
</feature>
<evidence type="ECO:0000256" key="3">
    <source>
        <dbReference type="ARBA" id="ARBA00022679"/>
    </source>
</evidence>
<keyword evidence="4" id="KW-0547">Nucleotide-binding</keyword>
<dbReference type="GO" id="GO:0005524">
    <property type="term" value="F:ATP binding"/>
    <property type="evidence" value="ECO:0007669"/>
    <property type="project" value="UniProtKB-KW"/>
</dbReference>
<keyword evidence="10" id="KW-1133">Transmembrane helix</keyword>
<feature type="transmembrane region" description="Helical" evidence="10">
    <location>
        <begin position="765"/>
        <end position="781"/>
    </location>
</feature>
<keyword evidence="3" id="KW-0808">Transferase</keyword>
<evidence type="ECO:0000256" key="7">
    <source>
        <dbReference type="ARBA" id="ARBA00047899"/>
    </source>
</evidence>
<name>A0A919M2B9_9ACTN</name>
<dbReference type="EC" id="2.7.11.1" evidence="1"/>
<evidence type="ECO:0000256" key="8">
    <source>
        <dbReference type="ARBA" id="ARBA00048679"/>
    </source>
</evidence>
<evidence type="ECO:0000256" key="2">
    <source>
        <dbReference type="ARBA" id="ARBA00022527"/>
    </source>
</evidence>
<feature type="transmembrane region" description="Helical" evidence="10">
    <location>
        <begin position="787"/>
        <end position="805"/>
    </location>
</feature>
<keyword evidence="5" id="KW-0418">Kinase</keyword>
<evidence type="ECO:0000256" key="6">
    <source>
        <dbReference type="ARBA" id="ARBA00022840"/>
    </source>
</evidence>
<feature type="region of interest" description="Disordered" evidence="9">
    <location>
        <begin position="141"/>
        <end position="168"/>
    </location>
</feature>
<feature type="domain" description="Protein kinase" evidence="11">
    <location>
        <begin position="238"/>
        <end position="502"/>
    </location>
</feature>
<evidence type="ECO:0000256" key="5">
    <source>
        <dbReference type="ARBA" id="ARBA00022777"/>
    </source>
</evidence>
<comment type="catalytic activity">
    <reaction evidence="8">
        <text>L-seryl-[protein] + ATP = O-phospho-L-seryl-[protein] + ADP + H(+)</text>
        <dbReference type="Rhea" id="RHEA:17989"/>
        <dbReference type="Rhea" id="RHEA-COMP:9863"/>
        <dbReference type="Rhea" id="RHEA-COMP:11604"/>
        <dbReference type="ChEBI" id="CHEBI:15378"/>
        <dbReference type="ChEBI" id="CHEBI:29999"/>
        <dbReference type="ChEBI" id="CHEBI:30616"/>
        <dbReference type="ChEBI" id="CHEBI:83421"/>
        <dbReference type="ChEBI" id="CHEBI:456216"/>
        <dbReference type="EC" id="2.7.11.1"/>
    </reaction>
</comment>
<dbReference type="PANTHER" id="PTHR24363">
    <property type="entry name" value="SERINE/THREONINE PROTEIN KINASE"/>
    <property type="match status" value="1"/>
</dbReference>
<dbReference type="GO" id="GO:0004674">
    <property type="term" value="F:protein serine/threonine kinase activity"/>
    <property type="evidence" value="ECO:0007669"/>
    <property type="project" value="UniProtKB-KW"/>
</dbReference>
<dbReference type="InterPro" id="IPR011009">
    <property type="entry name" value="Kinase-like_dom_sf"/>
</dbReference>
<keyword evidence="10" id="KW-0812">Transmembrane</keyword>
<evidence type="ECO:0000256" key="9">
    <source>
        <dbReference type="SAM" id="MobiDB-lite"/>
    </source>
</evidence>
<feature type="compositionally biased region" description="Basic and acidic residues" evidence="9">
    <location>
        <begin position="141"/>
        <end position="154"/>
    </location>
</feature>
<dbReference type="AlphaFoldDB" id="A0A919M2B9"/>
<evidence type="ECO:0000313" key="12">
    <source>
        <dbReference type="EMBL" id="GID67085.1"/>
    </source>
</evidence>
<feature type="compositionally biased region" description="Basic residues" evidence="9">
    <location>
        <begin position="852"/>
        <end position="862"/>
    </location>
</feature>
<sequence length="862" mass="95185">MDERISGSPSTYRTSEDHVNQDSDWIMAVVRVLGATEAPGTSGLEQVATHFADETVDHTQEQRIVRRREILAGLPFEADTFAALYKMPRQEFEGRLARWCVSLLDSPAALNGKPELIAELGSLGVLLLSVSTLEHADRHRFEDIADPMEPRPGDDAPATDRPAHEASVATRLSRSRAVTSALRDLYRPVLTEEQASRLDQWSKRPEQWREKATPDERAEIIAIKEAADAAQFWNGLDFRSLTFHEFGTTSFICRAHLSGSGTGAEIALKFVLLPYARLPVIAAATSSYRRDYENAELATSAVTVLSSSTNWIAMDFVRGDTLGTLIRRHDQARPSDSSSRGRPVDDRATLLLTIAPLLFEALADIGKHKLVHADLNPSNIIVEELGGGGAKYRLTMIDFGRNYLYGQSGLGRQSSDARYIAPEVRSDDEPSWRADLYSLGQLLIGLSGAGRDADGIVPDAFYLRTCHLARFLEDLLQEDPAKRLLLYPPTGDAPVRGDAPVMSPTDWSKLSTTFVDEVAAERAADRTDGLFGPPSRSRRFVLDFAPSSGTPRRLARLLREISRPQALDQPTRRAEVTSLLWWSWASTAAWYVTVAVTGYLLLRDLDLISGGPLEDYHARIRASGYHLPPGHLQDNLPARIALFSIAWAAVKYYQNIYAGLSTASAADLPGRFGAIRRATEFFVRLNAIFVLLVAIPLNILNPSWWATAATIALVDSLLVNLFGRVYCTTAVRRGQAPDERGRPTISTIPQRIVGLEMYRPWTPSMLAYVLICLGFSLLINFHVLKDVIAYASVVAVVNIGLLTFTKCGTNADILRVGITRAFLAAERLSKLPAAAVELPLSDRRPPTDRSHPLRRRTRVSTS</sequence>
<keyword evidence="2" id="KW-0723">Serine/threonine-protein kinase</keyword>
<feature type="compositionally biased region" description="Basic and acidic residues" evidence="9">
    <location>
        <begin position="840"/>
        <end position="851"/>
    </location>
</feature>
<feature type="transmembrane region" description="Helical" evidence="10">
    <location>
        <begin position="681"/>
        <end position="699"/>
    </location>
</feature>
<evidence type="ECO:0000256" key="1">
    <source>
        <dbReference type="ARBA" id="ARBA00012513"/>
    </source>
</evidence>
<evidence type="ECO:0000313" key="13">
    <source>
        <dbReference type="Proteomes" id="UP000619479"/>
    </source>
</evidence>
<keyword evidence="6" id="KW-0067">ATP-binding</keyword>
<gene>
    <name evidence="12" type="ORF">Acy02nite_49660</name>
</gene>
<comment type="catalytic activity">
    <reaction evidence="7">
        <text>L-threonyl-[protein] + ATP = O-phospho-L-threonyl-[protein] + ADP + H(+)</text>
        <dbReference type="Rhea" id="RHEA:46608"/>
        <dbReference type="Rhea" id="RHEA-COMP:11060"/>
        <dbReference type="Rhea" id="RHEA-COMP:11605"/>
        <dbReference type="ChEBI" id="CHEBI:15378"/>
        <dbReference type="ChEBI" id="CHEBI:30013"/>
        <dbReference type="ChEBI" id="CHEBI:30616"/>
        <dbReference type="ChEBI" id="CHEBI:61977"/>
        <dbReference type="ChEBI" id="CHEBI:456216"/>
        <dbReference type="EC" id="2.7.11.1"/>
    </reaction>
</comment>
<reference evidence="12" key="1">
    <citation type="submission" date="2021-01" db="EMBL/GenBank/DDBJ databases">
        <title>Whole genome shotgun sequence of Actinoplanes cyaneus NBRC 14990.</title>
        <authorList>
            <person name="Komaki H."/>
            <person name="Tamura T."/>
        </authorList>
    </citation>
    <scope>NUCLEOTIDE SEQUENCE</scope>
    <source>
        <strain evidence="12">NBRC 14990</strain>
    </source>
</reference>
<protein>
    <recommendedName>
        <fullName evidence="1">non-specific serine/threonine protein kinase</fullName>
        <ecNumber evidence="1">2.7.11.1</ecNumber>
    </recommendedName>
</protein>
<keyword evidence="10" id="KW-0472">Membrane</keyword>